<evidence type="ECO:0000256" key="3">
    <source>
        <dbReference type="ARBA" id="ARBA00022448"/>
    </source>
</evidence>
<dbReference type="PANTHER" id="PTHR38831">
    <property type="entry name" value="TYPE II SECRETION SYSTEM PROTEIN K"/>
    <property type="match status" value="1"/>
</dbReference>
<evidence type="ECO:0000256" key="1">
    <source>
        <dbReference type="ARBA" id="ARBA00004533"/>
    </source>
</evidence>
<dbReference type="EMBL" id="JBHRTR010000028">
    <property type="protein sequence ID" value="MFC3228228.1"/>
    <property type="molecule type" value="Genomic_DNA"/>
</dbReference>
<evidence type="ECO:0000256" key="9">
    <source>
        <dbReference type="ARBA" id="ARBA00023136"/>
    </source>
</evidence>
<feature type="transmembrane region" description="Helical" evidence="10">
    <location>
        <begin position="16"/>
        <end position="36"/>
    </location>
</feature>
<protein>
    <recommendedName>
        <fullName evidence="11">T2SS protein K first SAM-like domain-containing protein</fullName>
    </recommendedName>
</protein>
<dbReference type="PANTHER" id="PTHR38831:SF2">
    <property type="entry name" value="TYPE II SECRETION SYSTEM PROTEIN K"/>
    <property type="match status" value="1"/>
</dbReference>
<evidence type="ECO:0000256" key="8">
    <source>
        <dbReference type="ARBA" id="ARBA00022989"/>
    </source>
</evidence>
<keyword evidence="8 10" id="KW-1133">Transmembrane helix</keyword>
<sequence>MSVWCAGRGRRAGDEGVAIIAALWAASLAAVIVISVSQLTRADAGTVRDRGALAQLHAATDAAINVAILAMLGPQQTQPPVTGRPFKIDVAGHSSTVTVLDEAGRIDLNRANAATLKLVLASAGSDGAEADDLVRRIMQHRTPPQDSLGGGGDSGGATIGYSPASIPFQTVGDLRWVPGMNAALYDRVAPLLTVYSQAADVDPTFATDRVLALFAGVSPVAKQALDERRAAARDGRPPPESPGVALGHAYTIAAEAKDPSSGAVARRTAVVRLTGQQDAPLLVYRWD</sequence>
<dbReference type="RefSeq" id="WP_379901147.1">
    <property type="nucleotide sequence ID" value="NZ_JBHRTR010000028.1"/>
</dbReference>
<evidence type="ECO:0000313" key="12">
    <source>
        <dbReference type="EMBL" id="MFC3228228.1"/>
    </source>
</evidence>
<keyword evidence="6 10" id="KW-0812">Transmembrane</keyword>
<accession>A0ABV7L0Z5</accession>
<feature type="domain" description="T2SS protein K first SAM-like" evidence="11">
    <location>
        <begin position="110"/>
        <end position="196"/>
    </location>
</feature>
<reference evidence="13" key="1">
    <citation type="journal article" date="2019" name="Int. J. Syst. Evol. Microbiol.">
        <title>The Global Catalogue of Microorganisms (GCM) 10K type strain sequencing project: providing services to taxonomists for standard genome sequencing and annotation.</title>
        <authorList>
            <consortium name="The Broad Institute Genomics Platform"/>
            <consortium name="The Broad Institute Genome Sequencing Center for Infectious Disease"/>
            <person name="Wu L."/>
            <person name="Ma J."/>
        </authorList>
    </citation>
    <scope>NUCLEOTIDE SEQUENCE [LARGE SCALE GENOMIC DNA]</scope>
    <source>
        <strain evidence="13">KCTC 42964</strain>
    </source>
</reference>
<comment type="similarity">
    <text evidence="2">Belongs to the GSP K family.</text>
</comment>
<proteinExistence type="inferred from homology"/>
<comment type="subcellular location">
    <subcellularLocation>
        <location evidence="1">Cell inner membrane</location>
    </subcellularLocation>
</comment>
<comment type="caution">
    <text evidence="12">The sequence shown here is derived from an EMBL/GenBank/DDBJ whole genome shotgun (WGS) entry which is preliminary data.</text>
</comment>
<dbReference type="Gene3D" id="1.10.40.60">
    <property type="entry name" value="EpsJ-like"/>
    <property type="match status" value="1"/>
</dbReference>
<keyword evidence="3" id="KW-0813">Transport</keyword>
<keyword evidence="5" id="KW-0997">Cell inner membrane</keyword>
<dbReference type="InterPro" id="IPR038072">
    <property type="entry name" value="GspK_central_sf"/>
</dbReference>
<dbReference type="InterPro" id="IPR005628">
    <property type="entry name" value="GspK"/>
</dbReference>
<evidence type="ECO:0000313" key="13">
    <source>
        <dbReference type="Proteomes" id="UP001595528"/>
    </source>
</evidence>
<evidence type="ECO:0000256" key="6">
    <source>
        <dbReference type="ARBA" id="ARBA00022692"/>
    </source>
</evidence>
<gene>
    <name evidence="12" type="ORF">ACFOGJ_13365</name>
</gene>
<dbReference type="InterPro" id="IPR049031">
    <property type="entry name" value="T2SSK_SAM-like_1st"/>
</dbReference>
<evidence type="ECO:0000256" key="5">
    <source>
        <dbReference type="ARBA" id="ARBA00022519"/>
    </source>
</evidence>
<keyword evidence="9 10" id="KW-0472">Membrane</keyword>
<dbReference type="Proteomes" id="UP001595528">
    <property type="component" value="Unassembled WGS sequence"/>
</dbReference>
<keyword evidence="7" id="KW-0653">Protein transport</keyword>
<evidence type="ECO:0000256" key="7">
    <source>
        <dbReference type="ARBA" id="ARBA00022927"/>
    </source>
</evidence>
<name>A0ABV7L0Z5_9PROT</name>
<evidence type="ECO:0000259" key="11">
    <source>
        <dbReference type="Pfam" id="PF21687"/>
    </source>
</evidence>
<dbReference type="SUPFAM" id="SSF158544">
    <property type="entry name" value="GspK insert domain-like"/>
    <property type="match status" value="1"/>
</dbReference>
<organism evidence="12 13">
    <name type="scientific">Marinibaculum pumilum</name>
    <dbReference type="NCBI Taxonomy" id="1766165"/>
    <lineage>
        <taxon>Bacteria</taxon>
        <taxon>Pseudomonadati</taxon>
        <taxon>Pseudomonadota</taxon>
        <taxon>Alphaproteobacteria</taxon>
        <taxon>Rhodospirillales</taxon>
        <taxon>Rhodospirillaceae</taxon>
        <taxon>Marinibaculum</taxon>
    </lineage>
</organism>
<evidence type="ECO:0000256" key="4">
    <source>
        <dbReference type="ARBA" id="ARBA00022475"/>
    </source>
</evidence>
<keyword evidence="4" id="KW-1003">Cell membrane</keyword>
<evidence type="ECO:0000256" key="10">
    <source>
        <dbReference type="SAM" id="Phobius"/>
    </source>
</evidence>
<dbReference type="Pfam" id="PF21687">
    <property type="entry name" value="T2SSK_1st"/>
    <property type="match status" value="1"/>
</dbReference>
<keyword evidence="13" id="KW-1185">Reference proteome</keyword>
<evidence type="ECO:0000256" key="2">
    <source>
        <dbReference type="ARBA" id="ARBA00007246"/>
    </source>
</evidence>